<dbReference type="InterPro" id="IPR001041">
    <property type="entry name" value="2Fe-2S_ferredoxin-type"/>
</dbReference>
<feature type="binding site" evidence="14">
    <location>
        <position position="125"/>
    </location>
    <ligand>
        <name>[2Fe-2S] cluster</name>
        <dbReference type="ChEBI" id="CHEBI:190135"/>
        <label>2</label>
    </ligand>
</feature>
<evidence type="ECO:0000256" key="4">
    <source>
        <dbReference type="ARBA" id="ARBA00022630"/>
    </source>
</evidence>
<feature type="binding site" evidence="14">
    <location>
        <position position="60"/>
    </location>
    <ligand>
        <name>[2Fe-2S] cluster</name>
        <dbReference type="ChEBI" id="CHEBI:190135"/>
        <label>1</label>
    </ligand>
</feature>
<feature type="active site" description="Proton acceptor" evidence="12">
    <location>
        <position position="1239"/>
    </location>
</feature>
<dbReference type="SUPFAM" id="SSF54665">
    <property type="entry name" value="CO dehydrogenase molybdoprotein N-domain-like"/>
    <property type="match status" value="1"/>
</dbReference>
<feature type="binding site" evidence="14">
    <location>
        <position position="1061"/>
    </location>
    <ligand>
        <name>Mo-molybdopterin</name>
        <dbReference type="ChEBI" id="CHEBI:71302"/>
    </ligand>
    <ligandPart>
        <name>Mo</name>
        <dbReference type="ChEBI" id="CHEBI:28685"/>
    </ligandPart>
</feature>
<dbReference type="STRING" id="282301.A0A267DNQ0"/>
<dbReference type="InterPro" id="IPR008274">
    <property type="entry name" value="AldOxase/xan_DH_MoCoBD1"/>
</dbReference>
<dbReference type="SUPFAM" id="SSF56176">
    <property type="entry name" value="FAD-binding/transporter-associated domain-like"/>
    <property type="match status" value="1"/>
</dbReference>
<feature type="binding site" evidence="14">
    <location>
        <position position="55"/>
    </location>
    <ligand>
        <name>[2Fe-2S] cluster</name>
        <dbReference type="ChEBI" id="CHEBI:190135"/>
        <label>1</label>
    </ligand>
</feature>
<dbReference type="Gene3D" id="3.30.465.10">
    <property type="match status" value="1"/>
</dbReference>
<evidence type="ECO:0000313" key="16">
    <source>
        <dbReference type="EMBL" id="PAA50317.1"/>
    </source>
</evidence>
<dbReference type="Gene3D" id="3.30.390.50">
    <property type="entry name" value="CO dehydrogenase flavoprotein, C-terminal domain"/>
    <property type="match status" value="1"/>
</dbReference>
<dbReference type="Pfam" id="PF01799">
    <property type="entry name" value="Fer2_2"/>
    <property type="match status" value="1"/>
</dbReference>
<dbReference type="InterPro" id="IPR016167">
    <property type="entry name" value="FAD-bd_PCMH_sub1"/>
</dbReference>
<dbReference type="SUPFAM" id="SSF54292">
    <property type="entry name" value="2Fe-2S ferredoxin-like"/>
    <property type="match status" value="1"/>
</dbReference>
<feature type="binding site" evidence="14">
    <location>
        <position position="162"/>
    </location>
    <ligand>
        <name>[2Fe-2S] cluster</name>
        <dbReference type="ChEBI" id="CHEBI:190135"/>
        <label>2</label>
    </ligand>
</feature>
<feature type="domain" description="FAD-binding PCMH-type" evidence="15">
    <location>
        <begin position="214"/>
        <end position="395"/>
    </location>
</feature>
<evidence type="ECO:0000256" key="12">
    <source>
        <dbReference type="PIRSR" id="PIRSR000127-1"/>
    </source>
</evidence>
<dbReference type="Pfam" id="PF20256">
    <property type="entry name" value="MoCoBD_2"/>
    <property type="match status" value="1"/>
</dbReference>
<dbReference type="Gene3D" id="3.90.1170.50">
    <property type="entry name" value="Aldehyde oxidase/xanthine dehydrogenase, a/b hammerhead"/>
    <property type="match status" value="1"/>
</dbReference>
<dbReference type="InterPro" id="IPR036683">
    <property type="entry name" value="CO_DH_flav_C_dom_sf"/>
</dbReference>
<comment type="similarity">
    <text evidence="2">Belongs to the xanthine dehydrogenase family.</text>
</comment>
<keyword evidence="17" id="KW-1185">Reference proteome</keyword>
<protein>
    <recommendedName>
        <fullName evidence="15">FAD-binding PCMH-type domain-containing protein</fullName>
    </recommendedName>
</protein>
<feature type="binding site" evidence="14">
    <location>
        <position position="128"/>
    </location>
    <ligand>
        <name>[2Fe-2S] cluster</name>
        <dbReference type="ChEBI" id="CHEBI:190135"/>
        <label>2</label>
    </ligand>
</feature>
<dbReference type="Proteomes" id="UP000215902">
    <property type="component" value="Unassembled WGS sequence"/>
</dbReference>
<dbReference type="SUPFAM" id="SSF47741">
    <property type="entry name" value="CO dehydrogenase ISP C-domain like"/>
    <property type="match status" value="1"/>
</dbReference>
<dbReference type="InterPro" id="IPR036884">
    <property type="entry name" value="2Fe-2S-bd_dom_sf"/>
</dbReference>
<keyword evidence="5 14" id="KW-0001">2Fe-2S</keyword>
<dbReference type="SMART" id="SM01092">
    <property type="entry name" value="CO_deh_flav_C"/>
    <property type="match status" value="1"/>
</dbReference>
<dbReference type="InterPro" id="IPR002888">
    <property type="entry name" value="2Fe-2S-bd"/>
</dbReference>
<keyword evidence="6 14" id="KW-0479">Metal-binding</keyword>
<feature type="binding site" evidence="14">
    <location>
        <position position="85"/>
    </location>
    <ligand>
        <name>[2Fe-2S] cluster</name>
        <dbReference type="ChEBI" id="CHEBI:190135"/>
        <label>1</label>
    </ligand>
</feature>
<dbReference type="InterPro" id="IPR036856">
    <property type="entry name" value="Ald_Oxase/Xan_DH_a/b_sf"/>
</dbReference>
<dbReference type="OrthoDB" id="8300278at2759"/>
<dbReference type="EMBL" id="NIVC01003670">
    <property type="protein sequence ID" value="PAA50317.1"/>
    <property type="molecule type" value="Genomic_DNA"/>
</dbReference>
<evidence type="ECO:0000256" key="10">
    <source>
        <dbReference type="ARBA" id="ARBA00023014"/>
    </source>
</evidence>
<evidence type="ECO:0000259" key="15">
    <source>
        <dbReference type="PROSITE" id="PS51387"/>
    </source>
</evidence>
<feature type="binding site" evidence="13">
    <location>
        <begin position="330"/>
        <end position="334"/>
    </location>
    <ligand>
        <name>FAD</name>
        <dbReference type="ChEBI" id="CHEBI:57692"/>
    </ligand>
</feature>
<dbReference type="PROSITE" id="PS51387">
    <property type="entry name" value="FAD_PCMH"/>
    <property type="match status" value="1"/>
</dbReference>
<dbReference type="InterPro" id="IPR005107">
    <property type="entry name" value="CO_DH_flav_C"/>
</dbReference>
<comment type="cofactor">
    <cofactor evidence="14">
        <name>Mo-molybdopterin</name>
        <dbReference type="ChEBI" id="CHEBI:71302"/>
    </cofactor>
    <text evidence="14">Binds 1 Mo-molybdopterin (Mo-MPT) cofactor per subunit.</text>
</comment>
<evidence type="ECO:0000256" key="7">
    <source>
        <dbReference type="ARBA" id="ARBA00022827"/>
    </source>
</evidence>
<comment type="cofactor">
    <cofactor evidence="14">
        <name>[2Fe-2S] cluster</name>
        <dbReference type="ChEBI" id="CHEBI:190135"/>
    </cofactor>
    <text evidence="14">Binds 2 [2Fe-2S] clusters.</text>
</comment>
<dbReference type="InterPro" id="IPR016166">
    <property type="entry name" value="FAD-bd_PCMH"/>
</dbReference>
<dbReference type="Gene3D" id="3.30.43.10">
    <property type="entry name" value="Uridine Diphospho-n-acetylenolpyruvylglucosamine Reductase, domain 2"/>
    <property type="match status" value="1"/>
</dbReference>
<dbReference type="InterPro" id="IPR016208">
    <property type="entry name" value="Ald_Oxase/xanthine_DH-like"/>
</dbReference>
<evidence type="ECO:0000256" key="11">
    <source>
        <dbReference type="ARBA" id="ARBA00034078"/>
    </source>
</evidence>
<evidence type="ECO:0000256" key="6">
    <source>
        <dbReference type="ARBA" id="ARBA00022723"/>
    </source>
</evidence>
<dbReference type="Gene3D" id="3.30.365.10">
    <property type="entry name" value="Aldehyde oxidase/xanthine dehydrogenase, molybdopterin binding domain"/>
    <property type="match status" value="4"/>
</dbReference>
<keyword evidence="10 14" id="KW-0411">Iron-sulfur</keyword>
<dbReference type="InterPro" id="IPR037165">
    <property type="entry name" value="AldOxase/xan_DH_Mopterin-bd_sf"/>
</dbReference>
<dbReference type="Gene3D" id="1.10.150.120">
    <property type="entry name" value="[2Fe-2S]-binding domain"/>
    <property type="match status" value="1"/>
</dbReference>
<dbReference type="Pfam" id="PF00111">
    <property type="entry name" value="Fer2"/>
    <property type="match status" value="1"/>
</dbReference>
<keyword evidence="3 14" id="KW-0500">Molybdenum</keyword>
<dbReference type="InterPro" id="IPR036010">
    <property type="entry name" value="2Fe-2S_ferredoxin-like_sf"/>
</dbReference>
<feature type="binding site" evidence="14">
    <location>
        <position position="895"/>
    </location>
    <ligand>
        <name>Mo-molybdopterin</name>
        <dbReference type="ChEBI" id="CHEBI:71302"/>
    </ligand>
    <ligandPart>
        <name>Mo</name>
        <dbReference type="ChEBI" id="CHEBI:28685"/>
    </ligandPart>
</feature>
<comment type="cofactor">
    <cofactor evidence="11">
        <name>[2Fe-2S] cluster</name>
        <dbReference type="ChEBI" id="CHEBI:190135"/>
    </cofactor>
</comment>
<dbReference type="Pfam" id="PF02738">
    <property type="entry name" value="MoCoBD_1"/>
    <property type="match status" value="1"/>
</dbReference>
<feature type="binding site" evidence="14">
    <location>
        <position position="63"/>
    </location>
    <ligand>
        <name>[2Fe-2S] cluster</name>
        <dbReference type="ChEBI" id="CHEBI:190135"/>
        <label>1</label>
    </ligand>
</feature>
<name>A0A267DNQ0_9PLAT</name>
<dbReference type="PANTHER" id="PTHR11908">
    <property type="entry name" value="XANTHINE DEHYDROGENASE"/>
    <property type="match status" value="1"/>
</dbReference>
<dbReference type="InterPro" id="IPR036318">
    <property type="entry name" value="FAD-bd_PCMH-like_sf"/>
</dbReference>
<keyword evidence="9 14" id="KW-0408">Iron</keyword>
<dbReference type="CDD" id="cd00207">
    <property type="entry name" value="fer2"/>
    <property type="match status" value="1"/>
</dbReference>
<evidence type="ECO:0000256" key="9">
    <source>
        <dbReference type="ARBA" id="ARBA00023004"/>
    </source>
</evidence>
<reference evidence="16 17" key="1">
    <citation type="submission" date="2017-06" db="EMBL/GenBank/DDBJ databases">
        <title>A platform for efficient transgenesis in Macrostomum lignano, a flatworm model organism for stem cell research.</title>
        <authorList>
            <person name="Berezikov E."/>
        </authorList>
    </citation>
    <scope>NUCLEOTIDE SEQUENCE [LARGE SCALE GENOMIC DNA]</scope>
    <source>
        <strain evidence="16">DV1</strain>
        <tissue evidence="16">Whole organism</tissue>
    </source>
</reference>
<dbReference type="Pfam" id="PF01315">
    <property type="entry name" value="Ald_Xan_dh_C"/>
    <property type="match status" value="1"/>
</dbReference>
<evidence type="ECO:0000256" key="8">
    <source>
        <dbReference type="ARBA" id="ARBA00023002"/>
    </source>
</evidence>
<dbReference type="PIRSF" id="PIRSF000127">
    <property type="entry name" value="Xanthine_DH"/>
    <property type="match status" value="1"/>
</dbReference>
<dbReference type="Pfam" id="PF00941">
    <property type="entry name" value="FAD_binding_5"/>
    <property type="match status" value="1"/>
</dbReference>
<gene>
    <name evidence="16" type="ORF">BOX15_Mlig031927g2</name>
</gene>
<dbReference type="PANTHER" id="PTHR11908:SF132">
    <property type="entry name" value="ALDEHYDE OXIDASE 1-RELATED"/>
    <property type="match status" value="1"/>
</dbReference>
<sequence>MYSKYSAESRVISPTDPSLHVNGIQYEIPRDCGPEQMLIDFLRDILELKGSKVSCREAACGACIVCVTYKHPGTGEVVSRPVNSCLTPLYSTIGWHVTTVEGLGNKKDGYHPIQSRLADNYGSQCGYCSPGFVMSMFSQLLNNPKPTEAEVEHFFDGNICRCTGYRPILDSMKTFAKDCKAKGAGCLDIEDLQACCRKADVQKVPTSGITPVARGWRGQRFYNPGSLDQLLELLHRMRQSSYRLLVGNTSAGVFKDDAQADFYVNIRNVPELYEVKESKNGLEIGACLSIADLMDLFRDVGSRIGGLKHLVEVAKHYEVVGSQAVRRNGSWAGNLMMKHDHPGMGSDIFITMEASKAMVKIAHSRSVKEYTLTDFLQLDMRGQLIVGAVLPAMSTKNHVFKSFKVTQRVLHSHAYVNAAFHFAIDKRKKHSVTEKPSILYGGISGKFNHATKTENYLQNKSLVDPAVVSGALEALQSEVVPVEIPTLSSPEHRRTLAANLLYKFILAACADAVEPAQASGGLVFDRPAQHTEVSFAEEMQGEWLGKAMPKQEARAQTAGEAVYVNDYKAHKLELYAAFVLAPEAPAKLQGFVTDEAEKVPGYRRIVTAEDMKDKYVNSLAFPMMPMEMFEKEEILASEKISYSGQPLAIVLANTQWAADEAASLVEVQYEQTDEEPLLAIRDAVARSTPAQKGEPHIIGSGDFEEALAAPGAVRVEGEILSSEQTHFPIENLTAFAEITEEGVIVSAPHQWVETMALVVARMLRRPVNEVRAISPRVGGGFGGKINMSDLVAAAVSLCADISGAPVRISLTTSTVMRLTSKRGTKLLKYRAACDTKGRLLAVDWDLHVEVGYVNNVGGLISHEMQESMDMGFYAPNRKLAFSNYRTNKPCSTFVRSPGPAPAALGSLLLMDHLAHAAGIDPIQFKRDNLYQPDQSTDMLGLSRKGDSLILMWDQLYEKADIKARLAEVEKFNKANRYRKRGLDMSAASYFVSYNHFRPAVVKLSVLQDGSVSVYFSASEIGQGITVKVAQAVATALNIDINLVKMKPTDSQMTPNGNVTGGSIASEWCCRAAMDAAKQLNDGFEPVRQADPENANNWPVLVQKAAYMGCSLTAIGTYIRRNDEGKGAQYYTNGICAVEAEVDILTGVYQMRRVDLMVDVGKSLNPGVDIGQIEGAFVFGMGYCLTERTIYDPDSGKNLCDGTWNYKVPQAADTPRDFRVHLLEKSSNPSGLLNTRAIGEPPVCLAPVCITAIKRAIEAYRRQEGKPDKFLQFDMPLNPEKVLTLCEVGDKDRRLNPK</sequence>
<dbReference type="SMART" id="SM01008">
    <property type="entry name" value="Ald_Xan_dh_C"/>
    <property type="match status" value="1"/>
</dbReference>
<comment type="cofactor">
    <cofactor evidence="1 13">
        <name>FAD</name>
        <dbReference type="ChEBI" id="CHEBI:57692"/>
    </cofactor>
</comment>
<dbReference type="SUPFAM" id="SSF55447">
    <property type="entry name" value="CO dehydrogenase flavoprotein C-terminal domain-like"/>
    <property type="match status" value="1"/>
</dbReference>
<evidence type="ECO:0000256" key="2">
    <source>
        <dbReference type="ARBA" id="ARBA00006849"/>
    </source>
</evidence>
<keyword evidence="4" id="KW-0285">Flavoprotein</keyword>
<keyword evidence="7 13" id="KW-0274">FAD</keyword>
<feature type="binding site" evidence="14">
    <location>
        <position position="750"/>
    </location>
    <ligand>
        <name>Mo-molybdopterin</name>
        <dbReference type="ChEBI" id="CHEBI:71302"/>
    </ligand>
    <ligandPart>
        <name>Mo</name>
        <dbReference type="ChEBI" id="CHEBI:28685"/>
    </ligandPart>
</feature>
<evidence type="ECO:0000256" key="13">
    <source>
        <dbReference type="PIRSR" id="PIRSR000127-2"/>
    </source>
</evidence>
<organism evidence="16 17">
    <name type="scientific">Macrostomum lignano</name>
    <dbReference type="NCBI Taxonomy" id="282301"/>
    <lineage>
        <taxon>Eukaryota</taxon>
        <taxon>Metazoa</taxon>
        <taxon>Spiralia</taxon>
        <taxon>Lophotrochozoa</taxon>
        <taxon>Platyhelminthes</taxon>
        <taxon>Rhabditophora</taxon>
        <taxon>Macrostomorpha</taxon>
        <taxon>Macrostomida</taxon>
        <taxon>Macrostomidae</taxon>
        <taxon>Macrostomum</taxon>
    </lineage>
</organism>
<dbReference type="GO" id="GO:0005506">
    <property type="term" value="F:iron ion binding"/>
    <property type="evidence" value="ECO:0007669"/>
    <property type="project" value="InterPro"/>
</dbReference>
<proteinExistence type="inferred from homology"/>
<comment type="caution">
    <text evidence="16">The sequence shown here is derived from an EMBL/GenBank/DDBJ whole genome shotgun (WGS) entry which is preliminary data.</text>
</comment>
<dbReference type="PROSITE" id="PS00197">
    <property type="entry name" value="2FE2S_FER_1"/>
    <property type="match status" value="1"/>
</dbReference>
<keyword evidence="8" id="KW-0560">Oxidoreductase</keyword>
<dbReference type="InterPro" id="IPR000674">
    <property type="entry name" value="Ald_Oxase/Xan_DH_a/b"/>
</dbReference>
<dbReference type="InterPro" id="IPR006058">
    <property type="entry name" value="2Fe2S_fd_BS"/>
</dbReference>
<dbReference type="Gene3D" id="3.10.20.30">
    <property type="match status" value="1"/>
</dbReference>
<feature type="binding site" evidence="14">
    <location>
        <position position="781"/>
    </location>
    <ligand>
        <name>Mo-molybdopterin</name>
        <dbReference type="ChEBI" id="CHEBI:71302"/>
    </ligand>
    <ligandPart>
        <name>Mo</name>
        <dbReference type="ChEBI" id="CHEBI:28685"/>
    </ligandPart>
</feature>
<dbReference type="GO" id="GO:0016491">
    <property type="term" value="F:oxidoreductase activity"/>
    <property type="evidence" value="ECO:0007669"/>
    <property type="project" value="UniProtKB-KW"/>
</dbReference>
<evidence type="ECO:0000256" key="5">
    <source>
        <dbReference type="ARBA" id="ARBA00022714"/>
    </source>
</evidence>
<dbReference type="InterPro" id="IPR002346">
    <property type="entry name" value="Mopterin_DH_FAD-bd"/>
</dbReference>
<accession>A0A267DNQ0</accession>
<dbReference type="InterPro" id="IPR046867">
    <property type="entry name" value="AldOxase/xan_DH_MoCoBD2"/>
</dbReference>
<evidence type="ECO:0000256" key="1">
    <source>
        <dbReference type="ARBA" id="ARBA00001974"/>
    </source>
</evidence>
<dbReference type="InterPro" id="IPR016169">
    <property type="entry name" value="FAD-bd_PCMH_sub2"/>
</dbReference>
<evidence type="ECO:0000256" key="3">
    <source>
        <dbReference type="ARBA" id="ARBA00022505"/>
    </source>
</evidence>
<feature type="binding site" evidence="13">
    <location>
        <position position="404"/>
    </location>
    <ligand>
        <name>FAD</name>
        <dbReference type="ChEBI" id="CHEBI:57692"/>
    </ligand>
</feature>
<dbReference type="Pfam" id="PF03450">
    <property type="entry name" value="CO_deh_flav_C"/>
    <property type="match status" value="1"/>
</dbReference>
<evidence type="ECO:0000313" key="17">
    <source>
        <dbReference type="Proteomes" id="UP000215902"/>
    </source>
</evidence>
<dbReference type="GO" id="GO:0071949">
    <property type="term" value="F:FAD binding"/>
    <property type="evidence" value="ECO:0007669"/>
    <property type="project" value="InterPro"/>
</dbReference>
<evidence type="ECO:0000256" key="14">
    <source>
        <dbReference type="PIRSR" id="PIRSR000127-3"/>
    </source>
</evidence>
<dbReference type="SUPFAM" id="SSF56003">
    <property type="entry name" value="Molybdenum cofactor-binding domain"/>
    <property type="match status" value="1"/>
</dbReference>
<dbReference type="InterPro" id="IPR012675">
    <property type="entry name" value="Beta-grasp_dom_sf"/>
</dbReference>
<dbReference type="GO" id="GO:0051537">
    <property type="term" value="F:2 iron, 2 sulfur cluster binding"/>
    <property type="evidence" value="ECO:0007669"/>
    <property type="project" value="UniProtKB-KW"/>
</dbReference>
<feature type="binding site" evidence="14">
    <location>
        <position position="160"/>
    </location>
    <ligand>
        <name>[2Fe-2S] cluster</name>
        <dbReference type="ChEBI" id="CHEBI:190135"/>
        <label>2</label>
    </ligand>
</feature>